<feature type="transmembrane region" description="Helical" evidence="7">
    <location>
        <begin position="301"/>
        <end position="323"/>
    </location>
</feature>
<dbReference type="PANTHER" id="PTHR30071:SF1">
    <property type="entry name" value="CYTOCHROME B_B6 PROTEIN-RELATED"/>
    <property type="match status" value="1"/>
</dbReference>
<keyword evidence="3" id="KW-0201">Cytochrome c-type biogenesis</keyword>
<feature type="transmembrane region" description="Helical" evidence="7">
    <location>
        <begin position="125"/>
        <end position="141"/>
    </location>
</feature>
<dbReference type="InterPro" id="IPR017562">
    <property type="entry name" value="Cyt_c_biogenesis_CcsA"/>
</dbReference>
<proteinExistence type="predicted"/>
<feature type="transmembrane region" description="Helical" evidence="7">
    <location>
        <begin position="12"/>
        <end position="30"/>
    </location>
</feature>
<dbReference type="AlphaFoldDB" id="A0A2W2C519"/>
<comment type="caution">
    <text evidence="9">The sequence shown here is derived from an EMBL/GenBank/DDBJ whole genome shotgun (WGS) entry which is preliminary data.</text>
</comment>
<evidence type="ECO:0000256" key="2">
    <source>
        <dbReference type="ARBA" id="ARBA00022692"/>
    </source>
</evidence>
<dbReference type="NCBIfam" id="TIGR03144">
    <property type="entry name" value="cytochr_II_ccsB"/>
    <property type="match status" value="1"/>
</dbReference>
<dbReference type="RefSeq" id="WP_111255212.1">
    <property type="nucleotide sequence ID" value="NZ_POTW01000028.1"/>
</dbReference>
<evidence type="ECO:0000313" key="9">
    <source>
        <dbReference type="EMBL" id="PZF83127.1"/>
    </source>
</evidence>
<accession>A0A2W2C519</accession>
<protein>
    <submittedName>
        <fullName evidence="9">C-type cytochrome biogenesis protein CcsB</fullName>
    </submittedName>
</protein>
<feature type="transmembrane region" description="Helical" evidence="7">
    <location>
        <begin position="236"/>
        <end position="260"/>
    </location>
</feature>
<keyword evidence="4 7" id="KW-1133">Transmembrane helix</keyword>
<dbReference type="InterPro" id="IPR045062">
    <property type="entry name" value="Cyt_c_biogenesis_CcsA/CcmC"/>
</dbReference>
<gene>
    <name evidence="9" type="primary">ccsB</name>
    <name evidence="9" type="ORF">C1I92_13645</name>
</gene>
<feature type="transmembrane region" description="Helical" evidence="7">
    <location>
        <begin position="182"/>
        <end position="210"/>
    </location>
</feature>
<feature type="region of interest" description="Disordered" evidence="6">
    <location>
        <begin position="60"/>
        <end position="80"/>
    </location>
</feature>
<dbReference type="EMBL" id="POTW01000028">
    <property type="protein sequence ID" value="PZF83127.1"/>
    <property type="molecule type" value="Genomic_DNA"/>
</dbReference>
<evidence type="ECO:0000256" key="5">
    <source>
        <dbReference type="ARBA" id="ARBA00023136"/>
    </source>
</evidence>
<evidence type="ECO:0000256" key="6">
    <source>
        <dbReference type="SAM" id="MobiDB-lite"/>
    </source>
</evidence>
<evidence type="ECO:0000256" key="3">
    <source>
        <dbReference type="ARBA" id="ARBA00022748"/>
    </source>
</evidence>
<comment type="subcellular location">
    <subcellularLocation>
        <location evidence="1">Membrane</location>
        <topology evidence="1">Multi-pass membrane protein</topology>
    </subcellularLocation>
</comment>
<evidence type="ECO:0000313" key="10">
    <source>
        <dbReference type="Proteomes" id="UP000248764"/>
    </source>
</evidence>
<keyword evidence="10" id="KW-1185">Reference proteome</keyword>
<evidence type="ECO:0000256" key="1">
    <source>
        <dbReference type="ARBA" id="ARBA00004141"/>
    </source>
</evidence>
<reference evidence="9 10" key="1">
    <citation type="submission" date="2018-01" db="EMBL/GenBank/DDBJ databases">
        <title>Draft genome sequence of Jiangella sp. GTF31.</title>
        <authorList>
            <person name="Sahin N."/>
            <person name="Ay H."/>
            <person name="Saygin H."/>
        </authorList>
    </citation>
    <scope>NUCLEOTIDE SEQUENCE [LARGE SCALE GENOMIC DNA]</scope>
    <source>
        <strain evidence="9 10">GTF31</strain>
    </source>
</reference>
<feature type="compositionally biased region" description="Low complexity" evidence="6">
    <location>
        <begin position="60"/>
        <end position="74"/>
    </location>
</feature>
<evidence type="ECO:0000256" key="7">
    <source>
        <dbReference type="SAM" id="Phobius"/>
    </source>
</evidence>
<feature type="transmembrane region" description="Helical" evidence="7">
    <location>
        <begin position="275"/>
        <end position="294"/>
    </location>
</feature>
<feature type="transmembrane region" description="Helical" evidence="7">
    <location>
        <begin position="148"/>
        <end position="170"/>
    </location>
</feature>
<dbReference type="GO" id="GO:0020037">
    <property type="term" value="F:heme binding"/>
    <property type="evidence" value="ECO:0007669"/>
    <property type="project" value="InterPro"/>
</dbReference>
<feature type="transmembrane region" description="Helical" evidence="7">
    <location>
        <begin position="94"/>
        <end position="113"/>
    </location>
</feature>
<dbReference type="GO" id="GO:0005886">
    <property type="term" value="C:plasma membrane"/>
    <property type="evidence" value="ECO:0007669"/>
    <property type="project" value="TreeGrafter"/>
</dbReference>
<keyword evidence="2 7" id="KW-0812">Transmembrane</keyword>
<dbReference type="Proteomes" id="UP000248764">
    <property type="component" value="Unassembled WGS sequence"/>
</dbReference>
<sequence length="332" mass="35154">MDLDAVAEWSRYVVVVATLGYLASWLAFCAEAGIHSRRRRAVTEAAAEPERELVGVAASASAAPADEATASAPSGPGDAELQERADRLGGLGRGLFALTTVALAAGVVMRGLGTERAPWANMYEFSITGTLVASIVFIALARTVVGRVVAVWAVLLIFVTVGLASTFLYVPPGPVQPALQSYWLVIHVGCAVLAFGLFTVGAVVSALQIVSERAAERGRTTGFGASLPESAGLDRLAYRLTAIAFPIWTFGPLILGAIWAEVSWGRYWGWDPKEVWALITWLAYAAYLHARATAGWKGSKASVVALIGYGTVLFSYFGVNILFNGLHSYGGL</sequence>
<evidence type="ECO:0000256" key="4">
    <source>
        <dbReference type="ARBA" id="ARBA00022989"/>
    </source>
</evidence>
<evidence type="ECO:0000259" key="8">
    <source>
        <dbReference type="Pfam" id="PF01578"/>
    </source>
</evidence>
<dbReference type="PANTHER" id="PTHR30071">
    <property type="entry name" value="HEME EXPORTER PROTEIN C"/>
    <property type="match status" value="1"/>
</dbReference>
<name>A0A2W2C519_9ACTN</name>
<dbReference type="InterPro" id="IPR002541">
    <property type="entry name" value="Cyt_c_assembly"/>
</dbReference>
<organism evidence="9 10">
    <name type="scientific">Jiangella anatolica</name>
    <dbReference type="NCBI Taxonomy" id="2670374"/>
    <lineage>
        <taxon>Bacteria</taxon>
        <taxon>Bacillati</taxon>
        <taxon>Actinomycetota</taxon>
        <taxon>Actinomycetes</taxon>
        <taxon>Jiangellales</taxon>
        <taxon>Jiangellaceae</taxon>
        <taxon>Jiangella</taxon>
    </lineage>
</organism>
<feature type="domain" description="Cytochrome c assembly protein" evidence="8">
    <location>
        <begin position="119"/>
        <end position="327"/>
    </location>
</feature>
<keyword evidence="5 7" id="KW-0472">Membrane</keyword>
<dbReference type="Pfam" id="PF01578">
    <property type="entry name" value="Cytochrom_C_asm"/>
    <property type="match status" value="1"/>
</dbReference>
<dbReference type="GO" id="GO:0017004">
    <property type="term" value="P:cytochrome complex assembly"/>
    <property type="evidence" value="ECO:0007669"/>
    <property type="project" value="UniProtKB-KW"/>
</dbReference>